<organism evidence="2 3">
    <name type="scientific">Lentzea tibetensis</name>
    <dbReference type="NCBI Taxonomy" id="2591470"/>
    <lineage>
        <taxon>Bacteria</taxon>
        <taxon>Bacillati</taxon>
        <taxon>Actinomycetota</taxon>
        <taxon>Actinomycetes</taxon>
        <taxon>Pseudonocardiales</taxon>
        <taxon>Pseudonocardiaceae</taxon>
        <taxon>Lentzea</taxon>
    </lineage>
</organism>
<feature type="signal peptide" evidence="1">
    <location>
        <begin position="1"/>
        <end position="28"/>
    </location>
</feature>
<name>A0A563EEQ8_9PSEU</name>
<keyword evidence="3" id="KW-1185">Reference proteome</keyword>
<keyword evidence="1" id="KW-0732">Signal</keyword>
<feature type="chain" id="PRO_5022172572" evidence="1">
    <location>
        <begin position="29"/>
        <end position="71"/>
    </location>
</feature>
<evidence type="ECO:0000313" key="2">
    <source>
        <dbReference type="EMBL" id="TWP43640.1"/>
    </source>
</evidence>
<reference evidence="2 3" key="1">
    <citation type="submission" date="2019-07" db="EMBL/GenBank/DDBJ databases">
        <title>Lentzea xizangensis sp. nov., isolated from Qinghai-Tibetan Plateau Soils.</title>
        <authorList>
            <person name="Huang J."/>
        </authorList>
    </citation>
    <scope>NUCLEOTIDE SEQUENCE [LARGE SCALE GENOMIC DNA]</scope>
    <source>
        <strain evidence="2 3">FXJ1.1311</strain>
    </source>
</reference>
<dbReference type="EMBL" id="VOBR01000060">
    <property type="protein sequence ID" value="TWP43640.1"/>
    <property type="molecule type" value="Genomic_DNA"/>
</dbReference>
<dbReference type="Proteomes" id="UP000316639">
    <property type="component" value="Unassembled WGS sequence"/>
</dbReference>
<comment type="caution">
    <text evidence="2">The sequence shown here is derived from an EMBL/GenBank/DDBJ whole genome shotgun (WGS) entry which is preliminary data.</text>
</comment>
<sequence length="71" mass="7223">MKQSIARAAVAAALSGMVLTGFAAPAFADPVVVDEPDTGDLENPWTFAPGGVPVNGVIKSVENALKGFLPK</sequence>
<evidence type="ECO:0000256" key="1">
    <source>
        <dbReference type="SAM" id="SignalP"/>
    </source>
</evidence>
<proteinExistence type="predicted"/>
<dbReference type="OrthoDB" id="3637822at2"/>
<dbReference type="RefSeq" id="WP_146361089.1">
    <property type="nucleotide sequence ID" value="NZ_VOBR01000060.1"/>
</dbReference>
<evidence type="ECO:0000313" key="3">
    <source>
        <dbReference type="Proteomes" id="UP000316639"/>
    </source>
</evidence>
<accession>A0A563EEQ8</accession>
<dbReference type="AlphaFoldDB" id="A0A563EEQ8"/>
<gene>
    <name evidence="2" type="ORF">FKR81_42190</name>
</gene>
<protein>
    <submittedName>
        <fullName evidence="2">Uncharacterized protein</fullName>
    </submittedName>
</protein>